<reference evidence="2" key="1">
    <citation type="submission" date="2021-01" db="EMBL/GenBank/DDBJ databases">
        <title>Marivirga sp. nov., isolated from intertidal surface sediments.</title>
        <authorList>
            <person name="Zhang M."/>
        </authorList>
    </citation>
    <scope>NUCLEOTIDE SEQUENCE</scope>
    <source>
        <strain evidence="2">SM1354</strain>
    </source>
</reference>
<name>A0A937AD38_9BACT</name>
<keyword evidence="1" id="KW-0732">Signal</keyword>
<dbReference type="PROSITE" id="PS51257">
    <property type="entry name" value="PROKAR_LIPOPROTEIN"/>
    <property type="match status" value="1"/>
</dbReference>
<dbReference type="GO" id="GO:0005975">
    <property type="term" value="P:carbohydrate metabolic process"/>
    <property type="evidence" value="ECO:0007669"/>
    <property type="project" value="UniProtKB-ARBA"/>
</dbReference>
<gene>
    <name evidence="2" type="ORF">JKP34_15900</name>
</gene>
<proteinExistence type="predicted"/>
<evidence type="ECO:0008006" key="4">
    <source>
        <dbReference type="Google" id="ProtNLM"/>
    </source>
</evidence>
<accession>A0A937AD38</accession>
<dbReference type="SUPFAM" id="SSF49899">
    <property type="entry name" value="Concanavalin A-like lectins/glucanases"/>
    <property type="match status" value="1"/>
</dbReference>
<evidence type="ECO:0000313" key="3">
    <source>
        <dbReference type="Proteomes" id="UP000642920"/>
    </source>
</evidence>
<dbReference type="Gene3D" id="2.60.40.1220">
    <property type="match status" value="1"/>
</dbReference>
<sequence length="435" mass="47350">MKKYKHLFNLVLITGVLFMVSCDNEDDEPAALTVTAITATGTDVKSGEETTIDLNGATVAEGVPVNPVITITFSAEVDETTVSQSSVNIEGATYDLAVNGMDVVATVSEELPRGTNFSLSLGEVSSTAGGSLTATSRSFKTGGRAPVVPPKEENQLAFWKFDGDATDETGTYDADTELNIEYVTDRHDEASSTALFDGDASIIEVNDAADLMKENSSWTISLWMNIDTLNNLNADGTGPAGQFVFGLGAFYGFRMESSGSANNFSLATFWEIEPEGEDPYTRGEGFSFNGDGIYNATGGWRGHTYEEDLSDQGGLSAVLVSNWKHIVFTYDAPSLVASIYIDGKLMKEQDYNEYAPHPQEDCVGWKYSGEEPNVFPDLAFGWVQSRRGELWQDTGFGNFDLPTSNHFKGMLDDFRIFDASYSSEDVLNLYNAEKP</sequence>
<dbReference type="Proteomes" id="UP000642920">
    <property type="component" value="Unassembled WGS sequence"/>
</dbReference>
<dbReference type="InterPro" id="IPR013320">
    <property type="entry name" value="ConA-like_dom_sf"/>
</dbReference>
<dbReference type="Gene3D" id="2.60.120.200">
    <property type="match status" value="2"/>
</dbReference>
<protein>
    <recommendedName>
        <fullName evidence="4">Concanavalin A-like lectin/glucanases superfamily protein</fullName>
    </recommendedName>
</protein>
<dbReference type="EMBL" id="JAERQG010000004">
    <property type="protein sequence ID" value="MBL0766751.1"/>
    <property type="molecule type" value="Genomic_DNA"/>
</dbReference>
<dbReference type="AlphaFoldDB" id="A0A937AD38"/>
<dbReference type="GO" id="GO:0004553">
    <property type="term" value="F:hydrolase activity, hydrolyzing O-glycosyl compounds"/>
    <property type="evidence" value="ECO:0007669"/>
    <property type="project" value="UniProtKB-ARBA"/>
</dbReference>
<evidence type="ECO:0000256" key="1">
    <source>
        <dbReference type="ARBA" id="ARBA00022729"/>
    </source>
</evidence>
<comment type="caution">
    <text evidence="2">The sequence shown here is derived from an EMBL/GenBank/DDBJ whole genome shotgun (WGS) entry which is preliminary data.</text>
</comment>
<dbReference type="RefSeq" id="WP_201923638.1">
    <property type="nucleotide sequence ID" value="NZ_JAERQG010000004.1"/>
</dbReference>
<organism evidence="2 3">
    <name type="scientific">Marivirga atlantica</name>
    <dbReference type="NCBI Taxonomy" id="1548457"/>
    <lineage>
        <taxon>Bacteria</taxon>
        <taxon>Pseudomonadati</taxon>
        <taxon>Bacteroidota</taxon>
        <taxon>Cytophagia</taxon>
        <taxon>Cytophagales</taxon>
        <taxon>Marivirgaceae</taxon>
        <taxon>Marivirga</taxon>
    </lineage>
</organism>
<dbReference type="InterPro" id="IPR014755">
    <property type="entry name" value="Cu-Rt/internalin_Ig-like"/>
</dbReference>
<evidence type="ECO:0000313" key="2">
    <source>
        <dbReference type="EMBL" id="MBL0766751.1"/>
    </source>
</evidence>
<keyword evidence="3" id="KW-1185">Reference proteome</keyword>
<dbReference type="Pfam" id="PF13385">
    <property type="entry name" value="Laminin_G_3"/>
    <property type="match status" value="1"/>
</dbReference>